<dbReference type="AlphaFoldDB" id="A0AAT9P391"/>
<gene>
    <name evidence="2" type="ORF">KYI10_05515</name>
</gene>
<protein>
    <recommendedName>
        <fullName evidence="1">Fido domain-containing protein</fullName>
    </recommendedName>
</protein>
<proteinExistence type="predicted"/>
<sequence length="318" mass="37944">MSYIFETKQLKILDLATQIYEYKGMQRLIGERHHTALQKLQRITMINALKYTMQLDSFYFANTKLIQMVDYKSSIKNNDDMILMGYRDALVYIFNDYEFIDLLPIEIERIYLEMSLGNNAMIEKIKQQNTSMLHTSTQAYYEQISDHYNALERVLTFIYSFNKEHIFEEDNRKLTHLLLTLLLLKSGFIVVKYHNIEQYIAERADEYLEVMQPDSPFVDFYCFYLEIIHQCYEQFFNQFELINMNKYDPYYRVLEVINQSFTPLSRTDIELKLADISRKTIERALVSLQKDDEIKKVGIGKSTKYTLNTMFHVKGKSK</sequence>
<feature type="domain" description="Fido" evidence="1">
    <location>
        <begin position="86"/>
        <end position="226"/>
    </location>
</feature>
<organism evidence="2">
    <name type="scientific">Macrococcus psychrotolerans</name>
    <dbReference type="NCBI Taxonomy" id="3039389"/>
    <lineage>
        <taxon>Bacteria</taxon>
        <taxon>Bacillati</taxon>
        <taxon>Bacillota</taxon>
        <taxon>Bacilli</taxon>
        <taxon>Bacillales</taxon>
        <taxon>Staphylococcaceae</taxon>
        <taxon>Macrococcus</taxon>
    </lineage>
</organism>
<evidence type="ECO:0000313" key="2">
    <source>
        <dbReference type="EMBL" id="QYA31857.1"/>
    </source>
</evidence>
<accession>A0AAT9P391</accession>
<dbReference type="InterPro" id="IPR003812">
    <property type="entry name" value="Fido"/>
</dbReference>
<evidence type="ECO:0000259" key="1">
    <source>
        <dbReference type="PROSITE" id="PS51459"/>
    </source>
</evidence>
<name>A0AAT9P391_9STAP</name>
<dbReference type="PROSITE" id="PS51459">
    <property type="entry name" value="FIDO"/>
    <property type="match status" value="1"/>
</dbReference>
<dbReference type="EMBL" id="CP079955">
    <property type="protein sequence ID" value="QYA31857.1"/>
    <property type="molecule type" value="Genomic_DNA"/>
</dbReference>
<reference evidence="2" key="1">
    <citation type="submission" date="2021-07" db="EMBL/GenBank/DDBJ databases">
        <title>Prevalence and characterization of methicillin-resistant Macrococcus spp. in food producing animals and meat in Switzerland in 2019.</title>
        <authorList>
            <person name="Keller J.E."/>
            <person name="Schwendener S."/>
            <person name="Neuenschwander J."/>
            <person name="Overesch G."/>
            <person name="Perreten V."/>
        </authorList>
    </citation>
    <scope>NUCLEOTIDE SEQUENCE</scope>
    <source>
        <strain evidence="2">19Msa1099</strain>
    </source>
</reference>